<dbReference type="Proteomes" id="UP000235388">
    <property type="component" value="Unassembled WGS sequence"/>
</dbReference>
<organism evidence="1 2">
    <name type="scientific">Puccinia coronata f. sp. avenae</name>
    <dbReference type="NCBI Taxonomy" id="200324"/>
    <lineage>
        <taxon>Eukaryota</taxon>
        <taxon>Fungi</taxon>
        <taxon>Dikarya</taxon>
        <taxon>Basidiomycota</taxon>
        <taxon>Pucciniomycotina</taxon>
        <taxon>Pucciniomycetes</taxon>
        <taxon>Pucciniales</taxon>
        <taxon>Pucciniaceae</taxon>
        <taxon>Puccinia</taxon>
    </lineage>
</organism>
<dbReference type="EMBL" id="PGCJ01000083">
    <property type="protein sequence ID" value="PLW51771.1"/>
    <property type="molecule type" value="Genomic_DNA"/>
</dbReference>
<proteinExistence type="predicted"/>
<protein>
    <submittedName>
        <fullName evidence="1">Uncharacterized protein</fullName>
    </submittedName>
</protein>
<dbReference type="AlphaFoldDB" id="A0A2N5VP46"/>
<sequence>MAAKSTDSEKQLFAIQFGPDPALTGSIPKPRLDLKVQAIKTVVTCSVSLREKPSGSAKCRYGLDNLPPQAYYLFSLSQTANRFNLFEQNSFHVILVEFV</sequence>
<evidence type="ECO:0000313" key="2">
    <source>
        <dbReference type="Proteomes" id="UP000235388"/>
    </source>
</evidence>
<accession>A0A2N5VP46</accession>
<gene>
    <name evidence="1" type="ORF">PCANC_05554</name>
</gene>
<evidence type="ECO:0000313" key="1">
    <source>
        <dbReference type="EMBL" id="PLW51771.1"/>
    </source>
</evidence>
<comment type="caution">
    <text evidence="1">The sequence shown here is derived from an EMBL/GenBank/DDBJ whole genome shotgun (WGS) entry which is preliminary data.</text>
</comment>
<reference evidence="1 2" key="1">
    <citation type="submission" date="2017-11" db="EMBL/GenBank/DDBJ databases">
        <title>De novo assembly and phasing of dikaryotic genomes from two isolates of Puccinia coronata f. sp. avenae, the causal agent of oat crown rust.</title>
        <authorList>
            <person name="Miller M.E."/>
            <person name="Zhang Y."/>
            <person name="Omidvar V."/>
            <person name="Sperschneider J."/>
            <person name="Schwessinger B."/>
            <person name="Raley C."/>
            <person name="Palmer J.M."/>
            <person name="Garnica D."/>
            <person name="Upadhyaya N."/>
            <person name="Rathjen J."/>
            <person name="Taylor J.M."/>
            <person name="Park R.F."/>
            <person name="Dodds P.N."/>
            <person name="Hirsch C.D."/>
            <person name="Kianian S.F."/>
            <person name="Figueroa M."/>
        </authorList>
    </citation>
    <scope>NUCLEOTIDE SEQUENCE [LARGE SCALE GENOMIC DNA]</scope>
    <source>
        <strain evidence="1">12NC29</strain>
    </source>
</reference>
<keyword evidence="2" id="KW-1185">Reference proteome</keyword>
<name>A0A2N5VP46_9BASI</name>